<keyword evidence="3" id="KW-0949">S-adenosyl-L-methionine</keyword>
<sequence>MRTEDIKNLPVQNIADDECWLYMWVTNNFLKEGLNIMEHWGFKYITNLVWAKNTIGLGYYFRGQHELCLFGKKGNLKPLVKNESTLVKANKAEHSKKPIEFYTKIENQSHGPRIELFARNIRKGWDAWGNEELKEEATLEEYFV</sequence>
<dbReference type="PROSITE" id="PS51143">
    <property type="entry name" value="MT_A70"/>
    <property type="match status" value="1"/>
</dbReference>
<reference evidence="4" key="1">
    <citation type="submission" date="2018-05" db="EMBL/GenBank/DDBJ databases">
        <authorList>
            <person name="Lanie J.A."/>
            <person name="Ng W.-L."/>
            <person name="Kazmierczak K.M."/>
            <person name="Andrzejewski T.M."/>
            <person name="Davidsen T.M."/>
            <person name="Wayne K.J."/>
            <person name="Tettelin H."/>
            <person name="Glass J.I."/>
            <person name="Rusch D."/>
            <person name="Podicherti R."/>
            <person name="Tsui H.-C.T."/>
            <person name="Winkler M.E."/>
        </authorList>
    </citation>
    <scope>NUCLEOTIDE SEQUENCE</scope>
</reference>
<dbReference type="Gene3D" id="3.40.50.150">
    <property type="entry name" value="Vaccinia Virus protein VP39"/>
    <property type="match status" value="1"/>
</dbReference>
<dbReference type="Pfam" id="PF05063">
    <property type="entry name" value="MT-A70"/>
    <property type="match status" value="1"/>
</dbReference>
<dbReference type="SUPFAM" id="SSF53335">
    <property type="entry name" value="S-adenosyl-L-methionine-dependent methyltransferases"/>
    <property type="match status" value="1"/>
</dbReference>
<gene>
    <name evidence="4" type="ORF">METZ01_LOCUS117496</name>
</gene>
<keyword evidence="1" id="KW-0489">Methyltransferase</keyword>
<protein>
    <submittedName>
        <fullName evidence="4">Uncharacterized protein</fullName>
    </submittedName>
</protein>
<keyword evidence="2" id="KW-0808">Transferase</keyword>
<evidence type="ECO:0000256" key="3">
    <source>
        <dbReference type="ARBA" id="ARBA00022691"/>
    </source>
</evidence>
<dbReference type="GO" id="GO:0001734">
    <property type="term" value="F:mRNA m(6)A methyltransferase activity"/>
    <property type="evidence" value="ECO:0007669"/>
    <property type="project" value="UniProtKB-ARBA"/>
</dbReference>
<evidence type="ECO:0000256" key="1">
    <source>
        <dbReference type="ARBA" id="ARBA00022603"/>
    </source>
</evidence>
<dbReference type="InterPro" id="IPR029063">
    <property type="entry name" value="SAM-dependent_MTases_sf"/>
</dbReference>
<dbReference type="PANTHER" id="PTHR12829:SF7">
    <property type="entry name" value="N6-ADENOSINE-METHYLTRANSFERASE CATALYTIC SUBUNIT"/>
    <property type="match status" value="1"/>
</dbReference>
<evidence type="ECO:0000256" key="2">
    <source>
        <dbReference type="ARBA" id="ARBA00022679"/>
    </source>
</evidence>
<dbReference type="EMBL" id="UINC01015332">
    <property type="protein sequence ID" value="SVA64642.1"/>
    <property type="molecule type" value="Genomic_DNA"/>
</dbReference>
<proteinExistence type="predicted"/>
<organism evidence="4">
    <name type="scientific">marine metagenome</name>
    <dbReference type="NCBI Taxonomy" id="408172"/>
    <lineage>
        <taxon>unclassified sequences</taxon>
        <taxon>metagenomes</taxon>
        <taxon>ecological metagenomes</taxon>
    </lineage>
</organism>
<dbReference type="GO" id="GO:0032259">
    <property type="term" value="P:methylation"/>
    <property type="evidence" value="ECO:0007669"/>
    <property type="project" value="UniProtKB-KW"/>
</dbReference>
<dbReference type="AlphaFoldDB" id="A0A381XJF5"/>
<name>A0A381XJF5_9ZZZZ</name>
<evidence type="ECO:0000313" key="4">
    <source>
        <dbReference type="EMBL" id="SVA64642.1"/>
    </source>
</evidence>
<dbReference type="PANTHER" id="PTHR12829">
    <property type="entry name" value="N6-ADENOSINE-METHYLTRANSFERASE"/>
    <property type="match status" value="1"/>
</dbReference>
<accession>A0A381XJF5</accession>
<dbReference type="InterPro" id="IPR007757">
    <property type="entry name" value="MT-A70-like"/>
</dbReference>